<comment type="caution">
    <text evidence="4">The sequence shown here is derived from an EMBL/GenBank/DDBJ whole genome shotgun (WGS) entry which is preliminary data.</text>
</comment>
<organism evidence="4 5">
    <name type="scientific">Agaricicola taiwanensis</name>
    <dbReference type="NCBI Taxonomy" id="591372"/>
    <lineage>
        <taxon>Bacteria</taxon>
        <taxon>Pseudomonadati</taxon>
        <taxon>Pseudomonadota</taxon>
        <taxon>Alphaproteobacteria</taxon>
        <taxon>Rhodobacterales</taxon>
        <taxon>Paracoccaceae</taxon>
        <taxon>Agaricicola</taxon>
    </lineage>
</organism>
<protein>
    <submittedName>
        <fullName evidence="4">Folate-binding protein</fullName>
    </submittedName>
</protein>
<keyword evidence="5" id="KW-1185">Reference proteome</keyword>
<evidence type="ECO:0000313" key="4">
    <source>
        <dbReference type="EMBL" id="GGE35674.1"/>
    </source>
</evidence>
<dbReference type="GO" id="GO:0016226">
    <property type="term" value="P:iron-sulfur cluster assembly"/>
    <property type="evidence" value="ECO:0007669"/>
    <property type="project" value="TreeGrafter"/>
</dbReference>
<dbReference type="AlphaFoldDB" id="A0A8J2VLA1"/>
<dbReference type="SUPFAM" id="SSF103025">
    <property type="entry name" value="Folate-binding domain"/>
    <property type="match status" value="1"/>
</dbReference>
<dbReference type="InterPro" id="IPR017703">
    <property type="entry name" value="YgfZ/GCV_T_CS"/>
</dbReference>
<dbReference type="RefSeq" id="WP_188408691.1">
    <property type="nucleotide sequence ID" value="NZ_BMCP01000001.1"/>
</dbReference>
<dbReference type="PANTHER" id="PTHR22602:SF0">
    <property type="entry name" value="TRANSFERASE CAF17, MITOCHONDRIAL-RELATED"/>
    <property type="match status" value="1"/>
</dbReference>
<feature type="domain" description="GCVT N-terminal" evidence="2">
    <location>
        <begin position="11"/>
        <end position="100"/>
    </location>
</feature>
<accession>A0A8J2VLA1</accession>
<name>A0A8J2VLA1_9RHOB</name>
<evidence type="ECO:0000259" key="2">
    <source>
        <dbReference type="Pfam" id="PF01571"/>
    </source>
</evidence>
<dbReference type="Pfam" id="PF01571">
    <property type="entry name" value="GCV_T"/>
    <property type="match status" value="1"/>
</dbReference>
<feature type="domain" description="CAF17 C-terminal" evidence="3">
    <location>
        <begin position="198"/>
        <end position="270"/>
    </location>
</feature>
<sequence length="278" mass="29741">MPTAHLDDRGIIKVSGEDAEAFLQGIITCDMKRLAPARFGALLTPQGKILFDFIILREKDHFLLDATAATVADFVKRLSFYKLRAKVTIEDVSARHGVLAGWDIPPAPQAFPDPRAASLGWRAILPIDEAKAGATTTSDAYHTRRIACGVPESGRDFIAAETFPHEADMDQLDGVDFDKGCFIGQEVVARMQHRGTARTRAVPIIFTESTVPSDSAVTAGGKPAGHLGSTAAGRGIAVLRLDRVADALAEGSPLLAGGIAIRLEKPDWARFAFPGEDA</sequence>
<dbReference type="EMBL" id="BMCP01000001">
    <property type="protein sequence ID" value="GGE35674.1"/>
    <property type="molecule type" value="Genomic_DNA"/>
</dbReference>
<dbReference type="InterPro" id="IPR027266">
    <property type="entry name" value="TrmE/GcvT-like"/>
</dbReference>
<keyword evidence="1" id="KW-0809">Transit peptide</keyword>
<dbReference type="InterPro" id="IPR057460">
    <property type="entry name" value="CAF17_C"/>
</dbReference>
<evidence type="ECO:0000259" key="3">
    <source>
        <dbReference type="Pfam" id="PF25455"/>
    </source>
</evidence>
<gene>
    <name evidence="4" type="primary">gcvT</name>
    <name evidence="4" type="ORF">GCM10007276_11380</name>
</gene>
<dbReference type="InterPro" id="IPR045179">
    <property type="entry name" value="YgfZ/GcvT"/>
</dbReference>
<dbReference type="NCBIfam" id="TIGR03317">
    <property type="entry name" value="ygfZ_signature"/>
    <property type="match status" value="1"/>
</dbReference>
<dbReference type="Proteomes" id="UP000602745">
    <property type="component" value="Unassembled WGS sequence"/>
</dbReference>
<proteinExistence type="predicted"/>
<evidence type="ECO:0000313" key="5">
    <source>
        <dbReference type="Proteomes" id="UP000602745"/>
    </source>
</evidence>
<dbReference type="InterPro" id="IPR006222">
    <property type="entry name" value="GCVT_N"/>
</dbReference>
<reference evidence="4" key="1">
    <citation type="journal article" date="2014" name="Int. J. Syst. Evol. Microbiol.">
        <title>Complete genome sequence of Corynebacterium casei LMG S-19264T (=DSM 44701T), isolated from a smear-ripened cheese.</title>
        <authorList>
            <consortium name="US DOE Joint Genome Institute (JGI-PGF)"/>
            <person name="Walter F."/>
            <person name="Albersmeier A."/>
            <person name="Kalinowski J."/>
            <person name="Ruckert C."/>
        </authorList>
    </citation>
    <scope>NUCLEOTIDE SEQUENCE</scope>
    <source>
        <strain evidence="4">CCM 7684</strain>
    </source>
</reference>
<evidence type="ECO:0000256" key="1">
    <source>
        <dbReference type="ARBA" id="ARBA00022946"/>
    </source>
</evidence>
<dbReference type="Pfam" id="PF25455">
    <property type="entry name" value="Beta-barrel_CAF17_C"/>
    <property type="match status" value="1"/>
</dbReference>
<reference evidence="4" key="2">
    <citation type="submission" date="2020-09" db="EMBL/GenBank/DDBJ databases">
        <authorList>
            <person name="Sun Q."/>
            <person name="Sedlacek I."/>
        </authorList>
    </citation>
    <scope>NUCLEOTIDE SEQUENCE</scope>
    <source>
        <strain evidence="4">CCM 7684</strain>
    </source>
</reference>
<dbReference type="Gene3D" id="3.30.1360.120">
    <property type="entry name" value="Probable tRNA modification gtpase trme, domain 1"/>
    <property type="match status" value="2"/>
</dbReference>
<dbReference type="PANTHER" id="PTHR22602">
    <property type="entry name" value="TRANSFERASE CAF17, MITOCHONDRIAL-RELATED"/>
    <property type="match status" value="1"/>
</dbReference>